<dbReference type="GO" id="GO:0003886">
    <property type="term" value="F:DNA (cytosine-5-)-methyltransferase activity"/>
    <property type="evidence" value="ECO:0007669"/>
    <property type="project" value="UniProtKB-EC"/>
</dbReference>
<dbReference type="AlphaFoldDB" id="A0A9X7SHR1"/>
<dbReference type="Gene3D" id="1.10.260.40">
    <property type="entry name" value="lambda repressor-like DNA-binding domains"/>
    <property type="match status" value="1"/>
</dbReference>
<dbReference type="REBASE" id="375247">
    <property type="entry name" value="M.Sdy70515ORF7070P"/>
</dbReference>
<dbReference type="Gene3D" id="3.40.50.150">
    <property type="entry name" value="Vaccinia Virus protein VP39"/>
    <property type="match status" value="1"/>
</dbReference>
<evidence type="ECO:0000313" key="10">
    <source>
        <dbReference type="Proteomes" id="UP000347383"/>
    </source>
</evidence>
<feature type="active site" evidence="5">
    <location>
        <position position="156"/>
    </location>
</feature>
<dbReference type="CDD" id="cd00315">
    <property type="entry name" value="Cyt_C5_DNA_methylase"/>
    <property type="match status" value="1"/>
</dbReference>
<proteinExistence type="inferred from homology"/>
<dbReference type="SUPFAM" id="SSF53335">
    <property type="entry name" value="S-adenosyl-L-methionine-dependent methyltransferases"/>
    <property type="match status" value="1"/>
</dbReference>
<evidence type="ECO:0000256" key="7">
    <source>
        <dbReference type="RuleBase" id="RU000417"/>
    </source>
</evidence>
<evidence type="ECO:0000256" key="5">
    <source>
        <dbReference type="PROSITE-ProRule" id="PRU01016"/>
    </source>
</evidence>
<dbReference type="InterPro" id="IPR031303">
    <property type="entry name" value="C5_meth_CS"/>
</dbReference>
<name>A0A9X7SHR1_STRDY</name>
<dbReference type="RefSeq" id="WP_155778560.1">
    <property type="nucleotide sequence ID" value="NZ_CP033165.1"/>
</dbReference>
<evidence type="ECO:0000256" key="1">
    <source>
        <dbReference type="ARBA" id="ARBA00022603"/>
    </source>
</evidence>
<evidence type="ECO:0000259" key="8">
    <source>
        <dbReference type="PROSITE" id="PS50943"/>
    </source>
</evidence>
<dbReference type="InterPro" id="IPR029063">
    <property type="entry name" value="SAM-dependent_MTases_sf"/>
</dbReference>
<dbReference type="PROSITE" id="PS51679">
    <property type="entry name" value="SAM_MT_C5"/>
    <property type="match status" value="1"/>
</dbReference>
<dbReference type="InterPro" id="IPR001525">
    <property type="entry name" value="C5_MeTfrase"/>
</dbReference>
<dbReference type="EC" id="2.1.1.37" evidence="7"/>
<evidence type="ECO:0000256" key="3">
    <source>
        <dbReference type="ARBA" id="ARBA00022691"/>
    </source>
</evidence>
<evidence type="ECO:0000256" key="4">
    <source>
        <dbReference type="ARBA" id="ARBA00022747"/>
    </source>
</evidence>
<evidence type="ECO:0000256" key="6">
    <source>
        <dbReference type="RuleBase" id="RU000416"/>
    </source>
</evidence>
<keyword evidence="1 5" id="KW-0489">Methyltransferase</keyword>
<accession>A0A9X7SHR1</accession>
<dbReference type="InterPro" id="IPR001387">
    <property type="entry name" value="Cro/C1-type_HTH"/>
</dbReference>
<keyword evidence="4" id="KW-0680">Restriction system</keyword>
<dbReference type="GO" id="GO:0003677">
    <property type="term" value="F:DNA binding"/>
    <property type="evidence" value="ECO:0007669"/>
    <property type="project" value="InterPro"/>
</dbReference>
<reference evidence="9 10" key="1">
    <citation type="submission" date="2018-10" db="EMBL/GenBank/DDBJ databases">
        <title>Comparative Genomics Analysis of the Streptococcus dysgalactiae subspecies dysgalactiae.</title>
        <authorList>
            <person name="Koh T.H."/>
            <person name="Abdul Rahman N."/>
            <person name="Sessions O.M."/>
        </authorList>
    </citation>
    <scope>NUCLEOTIDE SEQUENCE [LARGE SCALE GENOMIC DNA]</scope>
    <source>
        <strain evidence="9 10">DB60705-15</strain>
    </source>
</reference>
<gene>
    <name evidence="9" type="primary">dcm</name>
    <name evidence="9" type="ORF">EA457_07070</name>
</gene>
<organism evidence="9 10">
    <name type="scientific">Streptococcus dysgalactiae subsp. dysgalactiae</name>
    <dbReference type="NCBI Taxonomy" id="99822"/>
    <lineage>
        <taxon>Bacteria</taxon>
        <taxon>Bacillati</taxon>
        <taxon>Bacillota</taxon>
        <taxon>Bacilli</taxon>
        <taxon>Lactobacillales</taxon>
        <taxon>Streptococcaceae</taxon>
        <taxon>Streptococcus</taxon>
    </lineage>
</organism>
<dbReference type="CDD" id="cd00093">
    <property type="entry name" value="HTH_XRE"/>
    <property type="match status" value="1"/>
</dbReference>
<dbReference type="PANTHER" id="PTHR10629:SF52">
    <property type="entry name" value="DNA (CYTOSINE-5)-METHYLTRANSFERASE 1"/>
    <property type="match status" value="1"/>
</dbReference>
<feature type="domain" description="HTH cro/C1-type" evidence="8">
    <location>
        <begin position="8"/>
        <end position="61"/>
    </location>
</feature>
<sequence>MPFSYNKLWKLAIDKGLNKTQLRDMAGITNQSLSRLSKDQNVRLDVLDRICSALDCRIEDVMEYVENISLFDDIEESTDVPELKSSLKTISLFSGAGGLDLGLINTGFDIVFANDILKPAIENYKHNIGDIHEGDITKLNPEELPEADVVVGGFPCQPFSNAGNRLGTEDDRGNLYLEVLKMIEVKHPKVVVMENVRGLLSMKNKDGSKLIDTIVYLLENAGPGYKVKYQLLKASDYGVPQNRYRVIIVGIRSDINVDYQFPEPTTYNYDKLSVGAAIKNVDGLPNQDEVWELSPQSQNLIKFIPEGGSWKNIPYEELPDRMKRIRDDMKRYHSPNFYRRFARHEINGTITAAGTPENSGILHPVEDRRYSVREIARIQSFPDTYEFVGDSISSKYKVIGNAVPPKLGEVIGKSIVEQLAKAGY</sequence>
<dbReference type="InterPro" id="IPR050390">
    <property type="entry name" value="C5-Methyltransferase"/>
</dbReference>
<comment type="similarity">
    <text evidence="5 6">Belongs to the class I-like SAM-binding methyltransferase superfamily. C5-methyltransferase family.</text>
</comment>
<keyword evidence="3 5" id="KW-0949">S-adenosyl-L-methionine</keyword>
<dbReference type="Pfam" id="PF13443">
    <property type="entry name" value="HTH_26"/>
    <property type="match status" value="1"/>
</dbReference>
<evidence type="ECO:0000313" key="9">
    <source>
        <dbReference type="EMBL" id="QGH02316.1"/>
    </source>
</evidence>
<dbReference type="PRINTS" id="PR00105">
    <property type="entry name" value="C5METTRFRASE"/>
</dbReference>
<dbReference type="PROSITE" id="PS00095">
    <property type="entry name" value="C5_MTASE_2"/>
    <property type="match status" value="1"/>
</dbReference>
<dbReference type="PROSITE" id="PS50943">
    <property type="entry name" value="HTH_CROC1"/>
    <property type="match status" value="1"/>
</dbReference>
<dbReference type="SUPFAM" id="SSF47413">
    <property type="entry name" value="lambda repressor-like DNA-binding domains"/>
    <property type="match status" value="1"/>
</dbReference>
<comment type="catalytic activity">
    <reaction evidence="7">
        <text>a 2'-deoxycytidine in DNA + S-adenosyl-L-methionine = a 5-methyl-2'-deoxycytidine in DNA + S-adenosyl-L-homocysteine + H(+)</text>
        <dbReference type="Rhea" id="RHEA:13681"/>
        <dbReference type="Rhea" id="RHEA-COMP:11369"/>
        <dbReference type="Rhea" id="RHEA-COMP:11370"/>
        <dbReference type="ChEBI" id="CHEBI:15378"/>
        <dbReference type="ChEBI" id="CHEBI:57856"/>
        <dbReference type="ChEBI" id="CHEBI:59789"/>
        <dbReference type="ChEBI" id="CHEBI:85452"/>
        <dbReference type="ChEBI" id="CHEBI:85454"/>
        <dbReference type="EC" id="2.1.1.37"/>
    </reaction>
</comment>
<dbReference type="PROSITE" id="PS00094">
    <property type="entry name" value="C5_MTASE_1"/>
    <property type="match status" value="1"/>
</dbReference>
<dbReference type="Proteomes" id="UP000347383">
    <property type="component" value="Chromosome"/>
</dbReference>
<dbReference type="Gene3D" id="3.90.120.10">
    <property type="entry name" value="DNA Methylase, subunit A, domain 2"/>
    <property type="match status" value="1"/>
</dbReference>
<dbReference type="EMBL" id="CP033165">
    <property type="protein sequence ID" value="QGH02316.1"/>
    <property type="molecule type" value="Genomic_DNA"/>
</dbReference>
<evidence type="ECO:0000256" key="2">
    <source>
        <dbReference type="ARBA" id="ARBA00022679"/>
    </source>
</evidence>
<dbReference type="GO" id="GO:0009307">
    <property type="term" value="P:DNA restriction-modification system"/>
    <property type="evidence" value="ECO:0007669"/>
    <property type="project" value="UniProtKB-KW"/>
</dbReference>
<protein>
    <recommendedName>
        <fullName evidence="7">Cytosine-specific methyltransferase</fullName>
        <ecNumber evidence="7">2.1.1.37</ecNumber>
    </recommendedName>
</protein>
<dbReference type="PANTHER" id="PTHR10629">
    <property type="entry name" value="CYTOSINE-SPECIFIC METHYLTRANSFERASE"/>
    <property type="match status" value="1"/>
</dbReference>
<dbReference type="NCBIfam" id="TIGR00675">
    <property type="entry name" value="dcm"/>
    <property type="match status" value="1"/>
</dbReference>
<dbReference type="GO" id="GO:0044027">
    <property type="term" value="P:negative regulation of gene expression via chromosomal CpG island methylation"/>
    <property type="evidence" value="ECO:0007669"/>
    <property type="project" value="TreeGrafter"/>
</dbReference>
<dbReference type="InterPro" id="IPR018117">
    <property type="entry name" value="C5_DNA_meth_AS"/>
</dbReference>
<keyword evidence="2 5" id="KW-0808">Transferase</keyword>
<dbReference type="Pfam" id="PF00145">
    <property type="entry name" value="DNA_methylase"/>
    <property type="match status" value="1"/>
</dbReference>
<dbReference type="InterPro" id="IPR010982">
    <property type="entry name" value="Lambda_DNA-bd_dom_sf"/>
</dbReference>
<dbReference type="GO" id="GO:0032259">
    <property type="term" value="P:methylation"/>
    <property type="evidence" value="ECO:0007669"/>
    <property type="project" value="UniProtKB-KW"/>
</dbReference>